<evidence type="ECO:0000313" key="2">
    <source>
        <dbReference type="Proteomes" id="UP000186922"/>
    </source>
</evidence>
<keyword evidence="2" id="KW-1185">Reference proteome</keyword>
<name>A0A1D1W0Y5_RAMVA</name>
<reference evidence="1 2" key="1">
    <citation type="journal article" date="2016" name="Nat. Commun.">
        <title>Extremotolerant tardigrade genome and improved radiotolerance of human cultured cells by tardigrade-unique protein.</title>
        <authorList>
            <person name="Hashimoto T."/>
            <person name="Horikawa D.D."/>
            <person name="Saito Y."/>
            <person name="Kuwahara H."/>
            <person name="Kozuka-Hata H."/>
            <person name="Shin-I T."/>
            <person name="Minakuchi Y."/>
            <person name="Ohishi K."/>
            <person name="Motoyama A."/>
            <person name="Aizu T."/>
            <person name="Enomoto A."/>
            <person name="Kondo K."/>
            <person name="Tanaka S."/>
            <person name="Hara Y."/>
            <person name="Koshikawa S."/>
            <person name="Sagara H."/>
            <person name="Miura T."/>
            <person name="Yokobori S."/>
            <person name="Miyagawa K."/>
            <person name="Suzuki Y."/>
            <person name="Kubo T."/>
            <person name="Oyama M."/>
            <person name="Kohara Y."/>
            <person name="Fujiyama A."/>
            <person name="Arakawa K."/>
            <person name="Katayama T."/>
            <person name="Toyoda A."/>
            <person name="Kunieda T."/>
        </authorList>
    </citation>
    <scope>NUCLEOTIDE SEQUENCE [LARGE SCALE GENOMIC DNA]</scope>
    <source>
        <strain evidence="1 2">YOKOZUNA-1</strain>
    </source>
</reference>
<protein>
    <submittedName>
        <fullName evidence="1">Uncharacterized protein</fullName>
    </submittedName>
</protein>
<accession>A0A1D1W0Y5</accession>
<evidence type="ECO:0000313" key="1">
    <source>
        <dbReference type="EMBL" id="GAV07235.1"/>
    </source>
</evidence>
<proteinExistence type="predicted"/>
<sequence>MSPMDPTKETLWKPFYLYNGVIIEEEIPTPKARQAIHHYYMKSQSEGRIRKSRFWCLIKRHRLTHCL</sequence>
<dbReference type="AlphaFoldDB" id="A0A1D1W0Y5"/>
<organism evidence="1 2">
    <name type="scientific">Ramazzottius varieornatus</name>
    <name type="common">Water bear</name>
    <name type="synonym">Tardigrade</name>
    <dbReference type="NCBI Taxonomy" id="947166"/>
    <lineage>
        <taxon>Eukaryota</taxon>
        <taxon>Metazoa</taxon>
        <taxon>Ecdysozoa</taxon>
        <taxon>Tardigrada</taxon>
        <taxon>Eutardigrada</taxon>
        <taxon>Parachela</taxon>
        <taxon>Hypsibioidea</taxon>
        <taxon>Ramazzottiidae</taxon>
        <taxon>Ramazzottius</taxon>
    </lineage>
</organism>
<dbReference type="Proteomes" id="UP000186922">
    <property type="component" value="Unassembled WGS sequence"/>
</dbReference>
<gene>
    <name evidence="1" type="primary">RvY_17100-1</name>
    <name evidence="1" type="synonym">RvY_17100.1</name>
    <name evidence="1" type="ORF">RvY_17100</name>
</gene>
<dbReference type="EMBL" id="BDGG01000014">
    <property type="protein sequence ID" value="GAV07235.1"/>
    <property type="molecule type" value="Genomic_DNA"/>
</dbReference>
<comment type="caution">
    <text evidence="1">The sequence shown here is derived from an EMBL/GenBank/DDBJ whole genome shotgun (WGS) entry which is preliminary data.</text>
</comment>